<evidence type="ECO:0000259" key="16">
    <source>
        <dbReference type="PROSITE" id="PS51747"/>
    </source>
</evidence>
<evidence type="ECO:0000256" key="11">
    <source>
        <dbReference type="ARBA" id="ARBA00049558"/>
    </source>
</evidence>
<feature type="binding site" evidence="13">
    <location>
        <begin position="62"/>
        <end position="68"/>
    </location>
    <ligand>
        <name>substrate</name>
    </ligand>
</feature>
<evidence type="ECO:0000256" key="13">
    <source>
        <dbReference type="PIRSR" id="PIRSR606262-2"/>
    </source>
</evidence>
<evidence type="ECO:0000256" key="3">
    <source>
        <dbReference type="ARBA" id="ARBA00006576"/>
    </source>
</evidence>
<dbReference type="PANTHER" id="PTHR11644:SF2">
    <property type="entry name" value="CYTIDINE DEAMINASE"/>
    <property type="match status" value="1"/>
</dbReference>
<dbReference type="PANTHER" id="PTHR11644">
    <property type="entry name" value="CYTIDINE DEAMINASE"/>
    <property type="match status" value="1"/>
</dbReference>
<comment type="similarity">
    <text evidence="3 15">Belongs to the cytidine and deoxycytidylate deaminase family.</text>
</comment>
<protein>
    <recommendedName>
        <fullName evidence="5 15">Cytidine deaminase</fullName>
        <ecNumber evidence="4 15">3.5.4.5</ecNumber>
    </recommendedName>
    <alternativeName>
        <fullName evidence="9 15">Cytidine aminohydrolase</fullName>
    </alternativeName>
</protein>
<comment type="caution">
    <text evidence="17">The sequence shown here is derived from an EMBL/GenBank/DDBJ whole genome shotgun (WGS) entry which is preliminary data.</text>
</comment>
<evidence type="ECO:0000256" key="2">
    <source>
        <dbReference type="ARBA" id="ARBA00003949"/>
    </source>
</evidence>
<evidence type="ECO:0000256" key="6">
    <source>
        <dbReference type="ARBA" id="ARBA00022723"/>
    </source>
</evidence>
<evidence type="ECO:0000256" key="4">
    <source>
        <dbReference type="ARBA" id="ARBA00012783"/>
    </source>
</evidence>
<reference evidence="17" key="1">
    <citation type="submission" date="2020-10" db="EMBL/GenBank/DDBJ databases">
        <authorList>
            <person name="Gilroy R."/>
        </authorList>
    </citation>
    <scope>NUCLEOTIDE SEQUENCE</scope>
    <source>
        <strain evidence="17">B1-20833</strain>
    </source>
</reference>
<dbReference type="Gene3D" id="3.40.140.10">
    <property type="entry name" value="Cytidine Deaminase, domain 2"/>
    <property type="match status" value="1"/>
</dbReference>
<dbReference type="NCBIfam" id="TIGR01354">
    <property type="entry name" value="cyt_deam_tetra"/>
    <property type="match status" value="1"/>
</dbReference>
<feature type="domain" description="CMP/dCMP-type deaminase" evidence="16">
    <location>
        <begin position="21"/>
        <end position="157"/>
    </location>
</feature>
<dbReference type="CDD" id="cd01283">
    <property type="entry name" value="cytidine_deaminase"/>
    <property type="match status" value="1"/>
</dbReference>
<dbReference type="Proteomes" id="UP000823661">
    <property type="component" value="Unassembled WGS sequence"/>
</dbReference>
<feature type="binding site" evidence="14">
    <location>
        <position position="112"/>
    </location>
    <ligand>
        <name>Zn(2+)</name>
        <dbReference type="ChEBI" id="CHEBI:29105"/>
        <note>catalytic</note>
    </ligand>
</feature>
<dbReference type="InterPro" id="IPR016192">
    <property type="entry name" value="APOBEC/CMP_deaminase_Zn-bd"/>
</dbReference>
<comment type="function">
    <text evidence="2 15">This enzyme scavenges exogenous and endogenous cytidine and 2'-deoxycytidine for UMP synthesis.</text>
</comment>
<dbReference type="NCBIfam" id="NF004064">
    <property type="entry name" value="PRK05578.1"/>
    <property type="match status" value="1"/>
</dbReference>
<sequence length="159" mass="17338">MDRREINIVYTEFGSLNELPDDDRELALKAIEATRNSYAPYSRFNVGAAVRLDDGTVVTGANQENIAYPSGLCAERTAMFYAASEYPDIPMKTIAIAASSGGKLCPEPATPCGACRQVMAEYQSRGGHHISIILVGEEKIWKFSSVDDILPLIFDSLGK</sequence>
<dbReference type="GO" id="GO:0005829">
    <property type="term" value="C:cytosol"/>
    <property type="evidence" value="ECO:0007669"/>
    <property type="project" value="TreeGrafter"/>
</dbReference>
<gene>
    <name evidence="17" type="primary">cdd</name>
    <name evidence="17" type="ORF">IAC06_06195</name>
</gene>
<feature type="active site" description="Proton donor" evidence="12">
    <location>
        <position position="75"/>
    </location>
</feature>
<evidence type="ECO:0000256" key="1">
    <source>
        <dbReference type="ARBA" id="ARBA00001947"/>
    </source>
</evidence>
<evidence type="ECO:0000256" key="14">
    <source>
        <dbReference type="PIRSR" id="PIRSR606262-3"/>
    </source>
</evidence>
<evidence type="ECO:0000313" key="18">
    <source>
        <dbReference type="Proteomes" id="UP000823661"/>
    </source>
</evidence>
<evidence type="ECO:0000256" key="15">
    <source>
        <dbReference type="RuleBase" id="RU364006"/>
    </source>
</evidence>
<evidence type="ECO:0000256" key="5">
    <source>
        <dbReference type="ARBA" id="ARBA00018266"/>
    </source>
</evidence>
<name>A0A9D9EV86_9BACT</name>
<evidence type="ECO:0000256" key="7">
    <source>
        <dbReference type="ARBA" id="ARBA00022801"/>
    </source>
</evidence>
<feature type="binding site" evidence="14">
    <location>
        <position position="115"/>
    </location>
    <ligand>
        <name>Zn(2+)</name>
        <dbReference type="ChEBI" id="CHEBI:29105"/>
        <note>catalytic</note>
    </ligand>
</feature>
<dbReference type="PROSITE" id="PS51747">
    <property type="entry name" value="CYT_DCMP_DEAMINASES_2"/>
    <property type="match status" value="1"/>
</dbReference>
<dbReference type="GO" id="GO:0055086">
    <property type="term" value="P:nucleobase-containing small molecule metabolic process"/>
    <property type="evidence" value="ECO:0007669"/>
    <property type="project" value="UniProtKB-ARBA"/>
</dbReference>
<dbReference type="EC" id="3.5.4.5" evidence="4 15"/>
<dbReference type="Pfam" id="PF00383">
    <property type="entry name" value="dCMP_cyt_deam_1"/>
    <property type="match status" value="1"/>
</dbReference>
<dbReference type="EMBL" id="JADIMI010000061">
    <property type="protein sequence ID" value="MBO8452456.1"/>
    <property type="molecule type" value="Genomic_DNA"/>
</dbReference>
<keyword evidence="8 14" id="KW-0862">Zinc</keyword>
<evidence type="ECO:0000313" key="17">
    <source>
        <dbReference type="EMBL" id="MBO8452456.1"/>
    </source>
</evidence>
<dbReference type="InterPro" id="IPR016193">
    <property type="entry name" value="Cytidine_deaminase-like"/>
</dbReference>
<dbReference type="GO" id="GO:0042802">
    <property type="term" value="F:identical protein binding"/>
    <property type="evidence" value="ECO:0007669"/>
    <property type="project" value="UniProtKB-ARBA"/>
</dbReference>
<dbReference type="AlphaFoldDB" id="A0A9D9EV86"/>
<evidence type="ECO:0000256" key="12">
    <source>
        <dbReference type="PIRSR" id="PIRSR606262-1"/>
    </source>
</evidence>
<organism evidence="17 18">
    <name type="scientific">Candidatus Cryptobacteroides intestinavium</name>
    <dbReference type="NCBI Taxonomy" id="2840766"/>
    <lineage>
        <taxon>Bacteria</taxon>
        <taxon>Pseudomonadati</taxon>
        <taxon>Bacteroidota</taxon>
        <taxon>Bacteroidia</taxon>
        <taxon>Bacteroidales</taxon>
        <taxon>Candidatus Cryptobacteroides</taxon>
    </lineage>
</organism>
<dbReference type="GO" id="GO:0008270">
    <property type="term" value="F:zinc ion binding"/>
    <property type="evidence" value="ECO:0007669"/>
    <property type="project" value="UniProtKB-UniRule"/>
</dbReference>
<comment type="catalytic activity">
    <reaction evidence="10 15">
        <text>2'-deoxycytidine + H2O + H(+) = 2'-deoxyuridine + NH4(+)</text>
        <dbReference type="Rhea" id="RHEA:13433"/>
        <dbReference type="ChEBI" id="CHEBI:15377"/>
        <dbReference type="ChEBI" id="CHEBI:15378"/>
        <dbReference type="ChEBI" id="CHEBI:15698"/>
        <dbReference type="ChEBI" id="CHEBI:16450"/>
        <dbReference type="ChEBI" id="CHEBI:28938"/>
        <dbReference type="EC" id="3.5.4.5"/>
    </reaction>
</comment>
<dbReference type="GO" id="GO:0004126">
    <property type="term" value="F:cytidine deaminase activity"/>
    <property type="evidence" value="ECO:0007669"/>
    <property type="project" value="UniProtKB-UniRule"/>
</dbReference>
<evidence type="ECO:0000256" key="10">
    <source>
        <dbReference type="ARBA" id="ARBA00049252"/>
    </source>
</evidence>
<reference evidence="17" key="2">
    <citation type="journal article" date="2021" name="PeerJ">
        <title>Extensive microbial diversity within the chicken gut microbiome revealed by metagenomics and culture.</title>
        <authorList>
            <person name="Gilroy R."/>
            <person name="Ravi A."/>
            <person name="Getino M."/>
            <person name="Pursley I."/>
            <person name="Horton D.L."/>
            <person name="Alikhan N.F."/>
            <person name="Baker D."/>
            <person name="Gharbi K."/>
            <person name="Hall N."/>
            <person name="Watson M."/>
            <person name="Adriaenssens E.M."/>
            <person name="Foster-Nyarko E."/>
            <person name="Jarju S."/>
            <person name="Secka A."/>
            <person name="Antonio M."/>
            <person name="Oren A."/>
            <person name="Chaudhuri R.R."/>
            <person name="La Ragione R."/>
            <person name="Hildebrand F."/>
            <person name="Pallen M.J."/>
        </authorList>
    </citation>
    <scope>NUCLEOTIDE SEQUENCE</scope>
    <source>
        <strain evidence="17">B1-20833</strain>
    </source>
</reference>
<dbReference type="SUPFAM" id="SSF53927">
    <property type="entry name" value="Cytidine deaminase-like"/>
    <property type="match status" value="1"/>
</dbReference>
<keyword evidence="6 14" id="KW-0479">Metal-binding</keyword>
<dbReference type="PROSITE" id="PS00903">
    <property type="entry name" value="CYT_DCMP_DEAMINASES_1"/>
    <property type="match status" value="1"/>
</dbReference>
<comment type="catalytic activity">
    <reaction evidence="11 15">
        <text>cytidine + H2O + H(+) = uridine + NH4(+)</text>
        <dbReference type="Rhea" id="RHEA:16069"/>
        <dbReference type="ChEBI" id="CHEBI:15377"/>
        <dbReference type="ChEBI" id="CHEBI:15378"/>
        <dbReference type="ChEBI" id="CHEBI:16704"/>
        <dbReference type="ChEBI" id="CHEBI:17562"/>
        <dbReference type="ChEBI" id="CHEBI:28938"/>
        <dbReference type="EC" id="3.5.4.5"/>
    </reaction>
</comment>
<evidence type="ECO:0000256" key="8">
    <source>
        <dbReference type="ARBA" id="ARBA00022833"/>
    </source>
</evidence>
<keyword evidence="7 15" id="KW-0378">Hydrolase</keyword>
<dbReference type="InterPro" id="IPR002125">
    <property type="entry name" value="CMP_dCMP_dom"/>
</dbReference>
<evidence type="ECO:0000256" key="9">
    <source>
        <dbReference type="ARBA" id="ARBA00032005"/>
    </source>
</evidence>
<accession>A0A9D9EV86</accession>
<dbReference type="InterPro" id="IPR006262">
    <property type="entry name" value="Cyt_deam_tetra"/>
</dbReference>
<comment type="cofactor">
    <cofactor evidence="1 14 15">
        <name>Zn(2+)</name>
        <dbReference type="ChEBI" id="CHEBI:29105"/>
    </cofactor>
</comment>
<feature type="binding site" evidence="14">
    <location>
        <position position="73"/>
    </location>
    <ligand>
        <name>Zn(2+)</name>
        <dbReference type="ChEBI" id="CHEBI:29105"/>
        <note>catalytic</note>
    </ligand>
</feature>
<dbReference type="InterPro" id="IPR050202">
    <property type="entry name" value="Cyt/Deoxycyt_deaminase"/>
</dbReference>
<dbReference type="GO" id="GO:0072527">
    <property type="term" value="P:pyrimidine-containing compound metabolic process"/>
    <property type="evidence" value="ECO:0007669"/>
    <property type="project" value="UniProtKB-ARBA"/>
</dbReference>
<proteinExistence type="inferred from homology"/>